<dbReference type="PANTHER" id="PTHR46766">
    <property type="entry name" value="GLUTAMINE-RICH PROTEIN 2"/>
    <property type="match status" value="1"/>
</dbReference>
<evidence type="ECO:0000313" key="4">
    <source>
        <dbReference type="EMBL" id="GLB82121.1"/>
    </source>
</evidence>
<comment type="caution">
    <text evidence="5">The sequence shown here is derived from an EMBL/GenBank/DDBJ whole genome shotgun (WGS) entry which is preliminary data.</text>
</comment>
<sequence>MIRGGLTAMDYGALPPEFNSARMYAGAGAGPLLTAAVGWDNLATELQAAASSYSAVIAGLTSGPWLGPAAISAAAAATPYAVWMGATAAQAEEAAGQARAAVGAYEAAYAMTVPPTVVAANRTLLAALIATNFFGQNSPAIAATEAHYSEMWAQDAAAMYGYAASSAAASTLTPFDAPPQVTDAAGVASQATAVAQATGEAGATQTTLASLVNSLPTALQGLATPTSLASVESAAASVLPTTGSTSSGDLANMLNIAVMPLFALSSLLSIAQTMQGMAQAAATQVAEVAADAAGAVAGAADAVGAGGAGAFGAMGQAAALGSLSVPPAWTSVIPTAHLTGISSALPAAGGGGPVGAVPPSLLGGMPRNAAQGPVAGPRYGLVPTVMAQPPSAGYGAFA</sequence>
<dbReference type="EMBL" id="BRZI01000024">
    <property type="protein sequence ID" value="GLD31387.1"/>
    <property type="molecule type" value="Genomic_DNA"/>
</dbReference>
<evidence type="ECO:0000313" key="5">
    <source>
        <dbReference type="EMBL" id="GLD31387.1"/>
    </source>
</evidence>
<evidence type="ECO:0000256" key="1">
    <source>
        <dbReference type="ARBA" id="ARBA00010652"/>
    </source>
</evidence>
<dbReference type="SUPFAM" id="SSF140459">
    <property type="entry name" value="PE/PPE dimer-like"/>
    <property type="match status" value="1"/>
</dbReference>
<name>A0A9P3QA29_9MYCO</name>
<gene>
    <name evidence="5" type="primary">PPE32_3</name>
    <name evidence="4" type="synonym">PPE32_2</name>
    <name evidence="5" type="ORF">Mkiyose1413_32700</name>
    <name evidence="4" type="ORF">SRL2020028_13770</name>
</gene>
<dbReference type="Proteomes" id="UP001064782">
    <property type="component" value="Unassembled WGS sequence"/>
</dbReference>
<dbReference type="Pfam" id="PF12484">
    <property type="entry name" value="PPE-SVP"/>
    <property type="match status" value="1"/>
</dbReference>
<feature type="domain" description="PPE" evidence="2">
    <location>
        <begin position="10"/>
        <end position="173"/>
    </location>
</feature>
<dbReference type="InterPro" id="IPR000030">
    <property type="entry name" value="PPE_dom"/>
</dbReference>
<proteinExistence type="inferred from homology"/>
<evidence type="ECO:0000259" key="2">
    <source>
        <dbReference type="Pfam" id="PF00823"/>
    </source>
</evidence>
<comment type="similarity">
    <text evidence="1">Belongs to the mycobacterial PPE family.</text>
</comment>
<dbReference type="Proteomes" id="UP001165663">
    <property type="component" value="Unassembled WGS sequence"/>
</dbReference>
<evidence type="ECO:0000313" key="6">
    <source>
        <dbReference type="Proteomes" id="UP001064782"/>
    </source>
</evidence>
<dbReference type="FunFam" id="1.20.1260.20:FF:000001">
    <property type="entry name" value="PPE family protein PPE41"/>
    <property type="match status" value="1"/>
</dbReference>
<dbReference type="Gene3D" id="1.20.1260.20">
    <property type="entry name" value="PPE superfamily"/>
    <property type="match status" value="1"/>
</dbReference>
<accession>A0A9P3QA29</accession>
<organism evidence="5 6">
    <name type="scientific">Mycobacterium kiyosense</name>
    <dbReference type="NCBI Taxonomy" id="2871094"/>
    <lineage>
        <taxon>Bacteria</taxon>
        <taxon>Bacillati</taxon>
        <taxon>Actinomycetota</taxon>
        <taxon>Actinomycetes</taxon>
        <taxon>Mycobacteriales</taxon>
        <taxon>Mycobacteriaceae</taxon>
        <taxon>Mycobacterium</taxon>
    </lineage>
</organism>
<dbReference type="Pfam" id="PF00823">
    <property type="entry name" value="PPE"/>
    <property type="match status" value="1"/>
</dbReference>
<dbReference type="EMBL" id="BRXE01000009">
    <property type="protein sequence ID" value="GLB82121.1"/>
    <property type="molecule type" value="Genomic_DNA"/>
</dbReference>
<reference evidence="5" key="1">
    <citation type="submission" date="2022-08" db="EMBL/GenBank/DDBJ databases">
        <title>Mycobacterium kiyosense sp. nov., scotochromogenic slow-glowing species isolated from respiratory specimens.</title>
        <authorList>
            <person name="Fukano H."/>
            <person name="Kazumi Y."/>
            <person name="Sakagami N."/>
            <person name="Ato M."/>
            <person name="Mitarai S."/>
            <person name="Hoshino Y."/>
        </authorList>
    </citation>
    <scope>NUCLEOTIDE SEQUENCE</scope>
    <source>
        <strain evidence="5">1413</strain>
        <strain evidence="4">SRL2020-028</strain>
    </source>
</reference>
<dbReference type="InterPro" id="IPR038332">
    <property type="entry name" value="PPE_sf"/>
</dbReference>
<protein>
    <submittedName>
        <fullName evidence="5">PPE family protein PPE32</fullName>
    </submittedName>
</protein>
<dbReference type="AlphaFoldDB" id="A0A9P3QA29"/>
<dbReference type="PANTHER" id="PTHR46766:SF1">
    <property type="entry name" value="GLUTAMINE-RICH PROTEIN 2"/>
    <property type="match status" value="1"/>
</dbReference>
<dbReference type="GO" id="GO:0052572">
    <property type="term" value="P:response to host immune response"/>
    <property type="evidence" value="ECO:0007669"/>
    <property type="project" value="TreeGrafter"/>
</dbReference>
<keyword evidence="6" id="KW-1185">Reference proteome</keyword>
<dbReference type="InterPro" id="IPR022171">
    <property type="entry name" value="PPE_C"/>
</dbReference>
<evidence type="ECO:0000259" key="3">
    <source>
        <dbReference type="Pfam" id="PF12484"/>
    </source>
</evidence>
<feature type="domain" description="PPE family C-terminal" evidence="3">
    <location>
        <begin position="312"/>
        <end position="389"/>
    </location>
</feature>